<dbReference type="GO" id="GO:0016740">
    <property type="term" value="F:transferase activity"/>
    <property type="evidence" value="ECO:0007669"/>
    <property type="project" value="UniProtKB-KW"/>
</dbReference>
<comment type="caution">
    <text evidence="2">The sequence shown here is derived from an EMBL/GenBank/DDBJ whole genome shotgun (WGS) entry which is preliminary data.</text>
</comment>
<reference evidence="2 3" key="1">
    <citation type="journal article" date="2013" name="Genome Announc.">
        <title>Draft Genome Sequence of the Moderately Halophilic Bacterium Marinobacter lipolyticus Strain SM19.</title>
        <authorList>
            <person name="Papke R.T."/>
            <person name="de la Haba R.R."/>
            <person name="Infante-Dominguez C."/>
            <person name="Perez D."/>
            <person name="Sanchez-Porro C."/>
            <person name="Lapierre P."/>
            <person name="Ventosa A."/>
        </authorList>
    </citation>
    <scope>NUCLEOTIDE SEQUENCE [LARGE SCALE GENOMIC DNA]</scope>
    <source>
        <strain evidence="2 3">SM19</strain>
    </source>
</reference>
<feature type="domain" description="Polysaccharide pyruvyl transferase" evidence="1">
    <location>
        <begin position="40"/>
        <end position="334"/>
    </location>
</feature>
<accession>R8B2C9</accession>
<dbReference type="PANTHER" id="PTHR36836">
    <property type="entry name" value="COLANIC ACID BIOSYNTHESIS PROTEIN WCAK"/>
    <property type="match status" value="1"/>
</dbReference>
<dbReference type="PATRIC" id="fig|1318628.3.peg.1666"/>
<dbReference type="STRING" id="1318628.MARLIPOL_08314"/>
<dbReference type="Pfam" id="PF04230">
    <property type="entry name" value="PS_pyruv_trans"/>
    <property type="match status" value="1"/>
</dbReference>
<dbReference type="PANTHER" id="PTHR36836:SF1">
    <property type="entry name" value="COLANIC ACID BIOSYNTHESIS PROTEIN WCAK"/>
    <property type="match status" value="1"/>
</dbReference>
<dbReference type="RefSeq" id="WP_012137666.1">
    <property type="nucleotide sequence ID" value="NZ_KE007317.1"/>
</dbReference>
<sequence length="419" mass="46940">MAQPEKEFQSLDRTLAKRKMKMPRILMLSDITGLGPEYHVGDEAMAEVAIERLGKRVGKHNLILGCADPAKVPETYGINAFAFYHIPDEQLSRLLRRKPLSYLKAIATNVYQVLRCDKIVICGGGNMTSVWPGVLEARLRLLKIANLFRKDVYLVSQTIGPYTEDHRKKVDAILPKAKWIGVRDVHFSQTQVSAPVHFALDDACYLEKKHNDMTRELSSRHQPFACVSMRKFGGMDDQAVIRVAEVIERAVRTQNLGTVFIPHHAPKGTEGDIKLANQIKHLWQNEPFELVNPIPLASTLKALTADSQLVISMRYHQLIFALSTGVPAVGVYVDEYTQAKLRGSFEALGLKPLVTSISDIETGLEPLIEEALRSRADFIAAAKMIQQEARQQSERPYNLLAGMPESTAIQPHREVTEDV</sequence>
<evidence type="ECO:0000259" key="1">
    <source>
        <dbReference type="Pfam" id="PF04230"/>
    </source>
</evidence>
<gene>
    <name evidence="2" type="ORF">MARLIPOL_08314</name>
</gene>
<dbReference type="EMBL" id="ASAD01000010">
    <property type="protein sequence ID" value="EON92742.1"/>
    <property type="molecule type" value="Genomic_DNA"/>
</dbReference>
<evidence type="ECO:0000313" key="3">
    <source>
        <dbReference type="Proteomes" id="UP000016540"/>
    </source>
</evidence>
<dbReference type="HOGENOM" id="CLU_655215_0_0_6"/>
<dbReference type="eggNOG" id="COG2327">
    <property type="taxonomic scope" value="Bacteria"/>
</dbReference>
<dbReference type="Proteomes" id="UP000016540">
    <property type="component" value="Unassembled WGS sequence"/>
</dbReference>
<dbReference type="OrthoDB" id="5242601at2"/>
<proteinExistence type="predicted"/>
<organism evidence="2 3">
    <name type="scientific">Marinobacter lipolyticus SM19</name>
    <dbReference type="NCBI Taxonomy" id="1318628"/>
    <lineage>
        <taxon>Bacteria</taxon>
        <taxon>Pseudomonadati</taxon>
        <taxon>Pseudomonadota</taxon>
        <taxon>Gammaproteobacteria</taxon>
        <taxon>Pseudomonadales</taxon>
        <taxon>Marinobacteraceae</taxon>
        <taxon>Marinobacter</taxon>
    </lineage>
</organism>
<dbReference type="InterPro" id="IPR007345">
    <property type="entry name" value="Polysacch_pyruvyl_Trfase"/>
</dbReference>
<keyword evidence="3" id="KW-1185">Reference proteome</keyword>
<name>R8B2C9_9GAMM</name>
<protein>
    <submittedName>
        <fullName evidence="2">Polysaccharide pyruvyl transferase family protein</fullName>
    </submittedName>
</protein>
<evidence type="ECO:0000313" key="2">
    <source>
        <dbReference type="EMBL" id="EON92742.1"/>
    </source>
</evidence>
<keyword evidence="2" id="KW-0808">Transferase</keyword>
<dbReference type="AlphaFoldDB" id="R8B2C9"/>